<dbReference type="STRING" id="168276.SAMN05444580_10384"/>
<dbReference type="InterPro" id="IPR029068">
    <property type="entry name" value="Glyas_Bleomycin-R_OHBP_Dase"/>
</dbReference>
<dbReference type="SUPFAM" id="SSF54593">
    <property type="entry name" value="Glyoxalase/Bleomycin resistance protein/Dihydroxybiphenyl dioxygenase"/>
    <property type="match status" value="2"/>
</dbReference>
<feature type="domain" description="VOC" evidence="1">
    <location>
        <begin position="11"/>
        <end position="128"/>
    </location>
</feature>
<dbReference type="PROSITE" id="PS51819">
    <property type="entry name" value="VOC"/>
    <property type="match status" value="2"/>
</dbReference>
<dbReference type="EMBL" id="FNAB01000003">
    <property type="protein sequence ID" value="SDD14308.1"/>
    <property type="molecule type" value="Genomic_DNA"/>
</dbReference>
<evidence type="ECO:0000259" key="1">
    <source>
        <dbReference type="PROSITE" id="PS51819"/>
    </source>
</evidence>
<dbReference type="InterPro" id="IPR037523">
    <property type="entry name" value="VOC_core"/>
</dbReference>
<evidence type="ECO:0000313" key="3">
    <source>
        <dbReference type="Proteomes" id="UP000199417"/>
    </source>
</evidence>
<sequence length="258" mass="26718">MPERTRYEEGTPCWVDLSSTDPGAAKAYYTALFGWEFDDMPTPDGGTYSMATLRGGSVAAIGGQPPGTPADAPSIWNTYLATDDADAATAKVAPAGGELIMGPVDIGQSGRMAFLTDPTGAVAGLWQAGEHIGATLVNEPGTVIWNELITPDPDKALAFYQAVVGLSSSTSDLPGGPYTVLKVREAQVGGCTTPRMPQVPTHWHVYFAVEDTDATAAKSTASGGGVMVEPFDVPAVGRMTVLRDPTGAAFSVMTGESA</sequence>
<dbReference type="AlphaFoldDB" id="A0A1G6SBP0"/>
<dbReference type="RefSeq" id="WP_072843430.1">
    <property type="nucleotide sequence ID" value="NZ_FNAB01000003.1"/>
</dbReference>
<dbReference type="Gene3D" id="3.10.180.10">
    <property type="entry name" value="2,3-Dihydroxybiphenyl 1,2-Dioxygenase, domain 1"/>
    <property type="match status" value="2"/>
</dbReference>
<organism evidence="2 3">
    <name type="scientific">Rhodococcus tukisamuensis</name>
    <dbReference type="NCBI Taxonomy" id="168276"/>
    <lineage>
        <taxon>Bacteria</taxon>
        <taxon>Bacillati</taxon>
        <taxon>Actinomycetota</taxon>
        <taxon>Actinomycetes</taxon>
        <taxon>Mycobacteriales</taxon>
        <taxon>Nocardiaceae</taxon>
        <taxon>Rhodococcus</taxon>
    </lineage>
</organism>
<dbReference type="Pfam" id="PF00903">
    <property type="entry name" value="Glyoxalase"/>
    <property type="match status" value="2"/>
</dbReference>
<dbReference type="PANTHER" id="PTHR33993">
    <property type="entry name" value="GLYOXALASE-RELATED"/>
    <property type="match status" value="1"/>
</dbReference>
<reference evidence="2 3" key="1">
    <citation type="submission" date="2016-10" db="EMBL/GenBank/DDBJ databases">
        <authorList>
            <person name="de Groot N.N."/>
        </authorList>
    </citation>
    <scope>NUCLEOTIDE SEQUENCE [LARGE SCALE GENOMIC DNA]</scope>
    <source>
        <strain evidence="2 3">JCM 11308</strain>
    </source>
</reference>
<dbReference type="InterPro" id="IPR004360">
    <property type="entry name" value="Glyas_Fos-R_dOase_dom"/>
</dbReference>
<proteinExistence type="predicted"/>
<accession>A0A1G6SBP0</accession>
<dbReference type="Proteomes" id="UP000199417">
    <property type="component" value="Unassembled WGS sequence"/>
</dbReference>
<feature type="domain" description="VOC" evidence="1">
    <location>
        <begin position="142"/>
        <end position="255"/>
    </location>
</feature>
<gene>
    <name evidence="2" type="ORF">SAMN05444580_10384</name>
</gene>
<keyword evidence="3" id="KW-1185">Reference proteome</keyword>
<dbReference type="PANTHER" id="PTHR33993:SF14">
    <property type="entry name" value="GB|AAF24581.1"/>
    <property type="match status" value="1"/>
</dbReference>
<name>A0A1G6SBP0_9NOCA</name>
<dbReference type="CDD" id="cd07247">
    <property type="entry name" value="SgaA_N_like"/>
    <property type="match status" value="2"/>
</dbReference>
<evidence type="ECO:0000313" key="2">
    <source>
        <dbReference type="EMBL" id="SDD14308.1"/>
    </source>
</evidence>
<protein>
    <recommendedName>
        <fullName evidence="1">VOC domain-containing protein</fullName>
    </recommendedName>
</protein>
<dbReference type="InterPro" id="IPR052164">
    <property type="entry name" value="Anthracycline_SecMetBiosynth"/>
</dbReference>